<evidence type="ECO:0000259" key="18">
    <source>
        <dbReference type="PROSITE" id="PS51787"/>
    </source>
</evidence>
<dbReference type="STRING" id="1408281.Epro_0343"/>
<dbReference type="RefSeq" id="WP_202812881.1">
    <property type="nucleotide sequence ID" value="NZ_CP009498.1"/>
</dbReference>
<keyword evidence="8 10" id="KW-0346">Stress response</keyword>
<keyword evidence="16" id="KW-0175">Coiled coil</keyword>
<dbReference type="Pfam" id="PF22667">
    <property type="entry name" value="Lon_lid"/>
    <property type="match status" value="1"/>
</dbReference>
<keyword evidence="19" id="KW-0238">DNA-binding</keyword>
<dbReference type="Proteomes" id="UP000035337">
    <property type="component" value="Chromosome"/>
</dbReference>
<keyword evidence="4 10" id="KW-0547">Nucleotide-binding</keyword>
<dbReference type="PANTHER" id="PTHR10046">
    <property type="entry name" value="ATP DEPENDENT LON PROTEASE FAMILY MEMBER"/>
    <property type="match status" value="1"/>
</dbReference>
<dbReference type="Gene3D" id="1.20.58.1480">
    <property type="match status" value="1"/>
</dbReference>
<sequence length="815" mass="90975">MSELDRINSDKNEMPKIPDTLPLLPVREIILYPAMVLPLAVGRDKSVKALEEAMASNRLIFVVTQKNNQIEDPSPDDIYSIGTVCEVLQLLKMPDGTLKALVEGISRAQWTDFKLSDKGFIEVGVNVFDEKIEKTPEAEAIMRRAVSLFEQYVKLNPRMPMDVAVSVGNISDPARLADTIASHLSIKNNDKQIILELVSPVERLEKIVQILNAEIEILNIERRIQSRVRNQIEKTQKEYYLTEQMKAIQKELKQKDDAQKDLEELKEKLKNTKMPKPARDAAEKELSRLEKMMPMSPEATVIRTYLEWIIDLPWEKSTQDNLDLKRAKEILDQDHYGLEKVKDRILEYLAVLSRVNKIKGPILCFIGPPGVGKTSIAKSVARSLGRNFVRISMGGVRDEAEIRGHRRTYIGALPGKIIQSMKKAGSNNPVFILDEIDKMGSDWRGDPSSALLEVLDPEQNYAFGDHYLDVDFDLSKVMFITTANSLSNIPTTLLDRLELIRFSGYTDEEKRRIAEQFILPKQISEHGLTPEEIIIETGALDAVIKNYTREAGVRNLTREIANLCRKIAKDLAFDKSVKSITVTKENVNKYLGIAYFERERIAENDIGVVTGLAWTEVGGETLTIEVNKMKGKGSLSLTGKLGDVMKESAQAALTYVRSSAKKLGIDENVFKETDFHVHVPEGAVPKDGPSAGIALATALASVCMNKAVKKKLAMTGEVTLRGRVLPIGGLKEKVLAAYREGITTILFPEGNKKDLAEIPEDIKKKIEMIPVGHMDEVISLAVENSSAKNAPVKKSSLKSKLLKIKKNKKNGGSKK</sequence>
<keyword evidence="6 10" id="KW-0720">Serine protease</keyword>
<evidence type="ECO:0000256" key="9">
    <source>
        <dbReference type="ARBA" id="ARBA00050665"/>
    </source>
</evidence>
<evidence type="ECO:0000256" key="2">
    <source>
        <dbReference type="ARBA" id="ARBA00022490"/>
    </source>
</evidence>
<keyword evidence="3 10" id="KW-0645">Protease</keyword>
<accession>A0A0G3WIL5</accession>
<dbReference type="InterPro" id="IPR014721">
    <property type="entry name" value="Ribsml_uS5_D2-typ_fold_subgr"/>
</dbReference>
<dbReference type="PROSITE" id="PS01046">
    <property type="entry name" value="LON_SER"/>
    <property type="match status" value="1"/>
</dbReference>
<dbReference type="InterPro" id="IPR003593">
    <property type="entry name" value="AAA+_ATPase"/>
</dbReference>
<name>A0A0G3WIL5_9BACT</name>
<feature type="active site" evidence="10 12">
    <location>
        <position position="733"/>
    </location>
</feature>
<comment type="induction">
    <text evidence="10">By heat shock.</text>
</comment>
<evidence type="ECO:0000256" key="8">
    <source>
        <dbReference type="ARBA" id="ARBA00023016"/>
    </source>
</evidence>
<dbReference type="InterPro" id="IPR027543">
    <property type="entry name" value="Lon_bac"/>
</dbReference>
<evidence type="ECO:0000256" key="3">
    <source>
        <dbReference type="ARBA" id="ARBA00022670"/>
    </source>
</evidence>
<dbReference type="SMART" id="SM00382">
    <property type="entry name" value="AAA"/>
    <property type="match status" value="1"/>
</dbReference>
<dbReference type="SUPFAM" id="SSF88697">
    <property type="entry name" value="PUA domain-like"/>
    <property type="match status" value="1"/>
</dbReference>
<evidence type="ECO:0000256" key="12">
    <source>
        <dbReference type="PIRSR" id="PIRSR001174-1"/>
    </source>
</evidence>
<dbReference type="InterPro" id="IPR003111">
    <property type="entry name" value="Lon_prtase_N"/>
</dbReference>
<dbReference type="Gene3D" id="1.10.8.60">
    <property type="match status" value="1"/>
</dbReference>
<dbReference type="GO" id="GO:0005524">
    <property type="term" value="F:ATP binding"/>
    <property type="evidence" value="ECO:0007669"/>
    <property type="project" value="UniProtKB-UniRule"/>
</dbReference>
<dbReference type="HAMAP" id="MF_01973">
    <property type="entry name" value="lon_bact"/>
    <property type="match status" value="1"/>
</dbReference>
<evidence type="ECO:0000256" key="11">
    <source>
        <dbReference type="PIRNR" id="PIRNR001174"/>
    </source>
</evidence>
<evidence type="ECO:0000313" key="20">
    <source>
        <dbReference type="Proteomes" id="UP000035337"/>
    </source>
</evidence>
<dbReference type="Pfam" id="PF02190">
    <property type="entry name" value="LON_substr_bdg"/>
    <property type="match status" value="1"/>
</dbReference>
<feature type="domain" description="Lon N-terminal" evidence="18">
    <location>
        <begin position="21"/>
        <end position="215"/>
    </location>
</feature>
<reference evidence="19 20" key="1">
    <citation type="submission" date="2014-09" db="EMBL/GenBank/DDBJ databases">
        <title>Complete genome sequence of Endomicrobium proavitum.</title>
        <authorList>
            <person name="Zheng H."/>
        </authorList>
    </citation>
    <scope>NUCLEOTIDE SEQUENCE [LARGE SCALE GENOMIC DNA]</scope>
    <source>
        <strain evidence="19 20">Rsa215</strain>
    </source>
</reference>
<dbReference type="InterPro" id="IPR008269">
    <property type="entry name" value="Lon_proteolytic"/>
</dbReference>
<feature type="active site" evidence="10 12">
    <location>
        <position position="690"/>
    </location>
</feature>
<keyword evidence="7 10" id="KW-0067">ATP-binding</keyword>
<dbReference type="GO" id="GO:0034605">
    <property type="term" value="P:cellular response to heat"/>
    <property type="evidence" value="ECO:0007669"/>
    <property type="project" value="UniProtKB-UniRule"/>
</dbReference>
<dbReference type="Gene3D" id="3.30.230.10">
    <property type="match status" value="1"/>
</dbReference>
<dbReference type="GO" id="GO:0004176">
    <property type="term" value="F:ATP-dependent peptidase activity"/>
    <property type="evidence" value="ECO:0007669"/>
    <property type="project" value="UniProtKB-UniRule"/>
</dbReference>
<dbReference type="InterPro" id="IPR008268">
    <property type="entry name" value="Peptidase_S16_AS"/>
</dbReference>
<dbReference type="InterPro" id="IPR046336">
    <property type="entry name" value="Lon_prtase_N_sf"/>
</dbReference>
<dbReference type="Pfam" id="PF05362">
    <property type="entry name" value="Lon_C"/>
    <property type="match status" value="1"/>
</dbReference>
<dbReference type="PROSITE" id="PS51786">
    <property type="entry name" value="LON_PROTEOLYTIC"/>
    <property type="match status" value="1"/>
</dbReference>
<feature type="binding site" evidence="10 13">
    <location>
        <begin position="367"/>
        <end position="374"/>
    </location>
    <ligand>
        <name>ATP</name>
        <dbReference type="ChEBI" id="CHEBI:30616"/>
    </ligand>
</feature>
<dbReference type="Gene3D" id="1.20.5.5270">
    <property type="match status" value="1"/>
</dbReference>
<evidence type="ECO:0000256" key="13">
    <source>
        <dbReference type="PIRSR" id="PIRSR001174-2"/>
    </source>
</evidence>
<evidence type="ECO:0000256" key="4">
    <source>
        <dbReference type="ARBA" id="ARBA00022741"/>
    </source>
</evidence>
<keyword evidence="20" id="KW-1185">Reference proteome</keyword>
<dbReference type="PRINTS" id="PR00830">
    <property type="entry name" value="ENDOLAPTASE"/>
</dbReference>
<dbReference type="GO" id="GO:0043565">
    <property type="term" value="F:sequence-specific DNA binding"/>
    <property type="evidence" value="ECO:0007669"/>
    <property type="project" value="UniProtKB-UniRule"/>
</dbReference>
<organism evidence="19 20">
    <name type="scientific">Endomicrobium proavitum</name>
    <dbReference type="NCBI Taxonomy" id="1408281"/>
    <lineage>
        <taxon>Bacteria</taxon>
        <taxon>Pseudomonadati</taxon>
        <taxon>Elusimicrobiota</taxon>
        <taxon>Endomicrobiia</taxon>
        <taxon>Endomicrobiales</taxon>
        <taxon>Endomicrobiaceae</taxon>
        <taxon>Endomicrobium</taxon>
    </lineage>
</organism>
<dbReference type="KEGG" id="epo:Epro_0343"/>
<keyword evidence="2 10" id="KW-0963">Cytoplasm</keyword>
<dbReference type="PATRIC" id="fig|1408281.3.peg.356"/>
<dbReference type="InterPro" id="IPR054594">
    <property type="entry name" value="Lon_lid"/>
</dbReference>
<dbReference type="InterPro" id="IPR027065">
    <property type="entry name" value="Lon_Prtase"/>
</dbReference>
<evidence type="ECO:0000313" key="19">
    <source>
        <dbReference type="EMBL" id="AKL97722.1"/>
    </source>
</evidence>
<evidence type="ECO:0000256" key="14">
    <source>
        <dbReference type="PROSITE-ProRule" id="PRU01122"/>
    </source>
</evidence>
<comment type="subcellular location">
    <subcellularLocation>
        <location evidence="1 10 11">Cytoplasm</location>
    </subcellularLocation>
</comment>
<evidence type="ECO:0000256" key="6">
    <source>
        <dbReference type="ARBA" id="ARBA00022825"/>
    </source>
</evidence>
<dbReference type="FunFam" id="1.20.5.5270:FF:000002">
    <property type="entry name" value="Lon protease homolog"/>
    <property type="match status" value="1"/>
</dbReference>
<protein>
    <recommendedName>
        <fullName evidence="10 11">Lon protease</fullName>
        <ecNumber evidence="10 11">3.4.21.53</ecNumber>
    </recommendedName>
    <alternativeName>
        <fullName evidence="10">ATP-dependent protease La</fullName>
    </alternativeName>
</protein>
<dbReference type="EMBL" id="CP009498">
    <property type="protein sequence ID" value="AKL97722.1"/>
    <property type="molecule type" value="Genomic_DNA"/>
</dbReference>
<dbReference type="InterPro" id="IPR004815">
    <property type="entry name" value="Lon_bac/euk-typ"/>
</dbReference>
<evidence type="ECO:0000256" key="16">
    <source>
        <dbReference type="SAM" id="Coils"/>
    </source>
</evidence>
<evidence type="ECO:0000259" key="17">
    <source>
        <dbReference type="PROSITE" id="PS51786"/>
    </source>
</evidence>
<dbReference type="Gene3D" id="3.40.50.300">
    <property type="entry name" value="P-loop containing nucleotide triphosphate hydrolases"/>
    <property type="match status" value="1"/>
</dbReference>
<dbReference type="PIRSF" id="PIRSF001174">
    <property type="entry name" value="Lon_proteas"/>
    <property type="match status" value="1"/>
</dbReference>
<evidence type="ECO:0000256" key="7">
    <source>
        <dbReference type="ARBA" id="ARBA00022840"/>
    </source>
</evidence>
<dbReference type="InterPro" id="IPR027417">
    <property type="entry name" value="P-loop_NTPase"/>
</dbReference>
<dbReference type="PROSITE" id="PS51787">
    <property type="entry name" value="LON_N"/>
    <property type="match status" value="1"/>
</dbReference>
<dbReference type="InterPro" id="IPR003959">
    <property type="entry name" value="ATPase_AAA_core"/>
</dbReference>
<dbReference type="SMART" id="SM00464">
    <property type="entry name" value="LON"/>
    <property type="match status" value="1"/>
</dbReference>
<dbReference type="Pfam" id="PF00004">
    <property type="entry name" value="AAA"/>
    <property type="match status" value="1"/>
</dbReference>
<dbReference type="EC" id="3.4.21.53" evidence="10 11"/>
<evidence type="ECO:0000256" key="1">
    <source>
        <dbReference type="ARBA" id="ARBA00004496"/>
    </source>
</evidence>
<dbReference type="GO" id="GO:0004252">
    <property type="term" value="F:serine-type endopeptidase activity"/>
    <property type="evidence" value="ECO:0007669"/>
    <property type="project" value="UniProtKB-UniRule"/>
</dbReference>
<dbReference type="NCBIfam" id="NF008053">
    <property type="entry name" value="PRK10787.1"/>
    <property type="match status" value="1"/>
</dbReference>
<proteinExistence type="evidence at transcript level"/>
<dbReference type="GO" id="GO:0005737">
    <property type="term" value="C:cytoplasm"/>
    <property type="evidence" value="ECO:0007669"/>
    <property type="project" value="UniProtKB-SubCell"/>
</dbReference>
<keyword evidence="5 10" id="KW-0378">Hydrolase</keyword>
<dbReference type="SUPFAM" id="SSF52540">
    <property type="entry name" value="P-loop containing nucleoside triphosphate hydrolases"/>
    <property type="match status" value="1"/>
</dbReference>
<dbReference type="InterPro" id="IPR015947">
    <property type="entry name" value="PUA-like_sf"/>
</dbReference>
<dbReference type="Gene3D" id="2.30.130.40">
    <property type="entry name" value="LON domain-like"/>
    <property type="match status" value="1"/>
</dbReference>
<dbReference type="AlphaFoldDB" id="A0A0G3WIL5"/>
<dbReference type="InterPro" id="IPR020568">
    <property type="entry name" value="Ribosomal_Su5_D2-typ_SF"/>
</dbReference>
<dbReference type="GO" id="GO:0006515">
    <property type="term" value="P:protein quality control for misfolded or incompletely synthesized proteins"/>
    <property type="evidence" value="ECO:0007669"/>
    <property type="project" value="UniProtKB-UniRule"/>
</dbReference>
<evidence type="ECO:0000256" key="5">
    <source>
        <dbReference type="ARBA" id="ARBA00022801"/>
    </source>
</evidence>
<evidence type="ECO:0000256" key="10">
    <source>
        <dbReference type="HAMAP-Rule" id="MF_01973"/>
    </source>
</evidence>
<dbReference type="CDD" id="cd19500">
    <property type="entry name" value="RecA-like_Lon"/>
    <property type="match status" value="1"/>
</dbReference>
<comment type="subunit">
    <text evidence="10 11">Homohexamer. Organized in a ring with a central cavity.</text>
</comment>
<feature type="domain" description="Lon proteolytic" evidence="17">
    <location>
        <begin position="603"/>
        <end position="784"/>
    </location>
</feature>
<comment type="function">
    <text evidence="10">ATP-dependent serine protease that mediates the selective degradation of mutant and abnormal proteins as well as certain short-lived regulatory proteins. Required for cellular homeostasis and for survival from DNA damage and developmental changes induced by stress. Degrades polypeptides processively to yield small peptide fragments that are 5 to 10 amino acids long. Binds to DNA in a double-stranded, site-specific manner.</text>
</comment>
<comment type="catalytic activity">
    <reaction evidence="9 10 11 14">
        <text>Hydrolysis of proteins in presence of ATP.</text>
        <dbReference type="EC" id="3.4.21.53"/>
    </reaction>
</comment>
<dbReference type="FunFam" id="3.40.50.300:FF:000021">
    <property type="entry name" value="Lon protease homolog"/>
    <property type="match status" value="1"/>
</dbReference>
<comment type="similarity">
    <text evidence="10 11 14 15">Belongs to the peptidase S16 family.</text>
</comment>
<dbReference type="GO" id="GO:0016887">
    <property type="term" value="F:ATP hydrolysis activity"/>
    <property type="evidence" value="ECO:0007669"/>
    <property type="project" value="UniProtKB-UniRule"/>
</dbReference>
<dbReference type="NCBIfam" id="TIGR00763">
    <property type="entry name" value="lon"/>
    <property type="match status" value="1"/>
</dbReference>
<dbReference type="SUPFAM" id="SSF54211">
    <property type="entry name" value="Ribosomal protein S5 domain 2-like"/>
    <property type="match status" value="1"/>
</dbReference>
<gene>
    <name evidence="19" type="primary">lonA</name>
    <name evidence="10" type="synonym">lon</name>
    <name evidence="19" type="ORF">Epro_0343</name>
</gene>
<feature type="coiled-coil region" evidence="16">
    <location>
        <begin position="201"/>
        <end position="275"/>
    </location>
</feature>
<evidence type="ECO:0000256" key="15">
    <source>
        <dbReference type="RuleBase" id="RU000591"/>
    </source>
</evidence>